<accession>A0A5Q0TI20</accession>
<feature type="chain" id="PRO_5024417503" evidence="1">
    <location>
        <begin position="27"/>
        <end position="308"/>
    </location>
</feature>
<keyword evidence="3" id="KW-0255">Endonuclease</keyword>
<organism evidence="3 4">
    <name type="scientific">Vibrio algicola</name>
    <dbReference type="NCBI Taxonomy" id="2662262"/>
    <lineage>
        <taxon>Bacteria</taxon>
        <taxon>Pseudomonadati</taxon>
        <taxon>Pseudomonadota</taxon>
        <taxon>Gammaproteobacteria</taxon>
        <taxon>Vibrionales</taxon>
        <taxon>Vibrionaceae</taxon>
        <taxon>Vibrio</taxon>
    </lineage>
</organism>
<dbReference type="AlphaFoldDB" id="A0A5Q0TI20"/>
<name>A0A5Q0TI20_9VIBR</name>
<evidence type="ECO:0000259" key="2">
    <source>
        <dbReference type="Pfam" id="PF03372"/>
    </source>
</evidence>
<keyword evidence="4" id="KW-1185">Reference proteome</keyword>
<dbReference type="SUPFAM" id="SSF56219">
    <property type="entry name" value="DNase I-like"/>
    <property type="match status" value="1"/>
</dbReference>
<evidence type="ECO:0000256" key="1">
    <source>
        <dbReference type="SAM" id="SignalP"/>
    </source>
</evidence>
<evidence type="ECO:0000313" key="4">
    <source>
        <dbReference type="Proteomes" id="UP000348942"/>
    </source>
</evidence>
<dbReference type="GO" id="GO:0004527">
    <property type="term" value="F:exonuclease activity"/>
    <property type="evidence" value="ECO:0007669"/>
    <property type="project" value="UniProtKB-KW"/>
</dbReference>
<dbReference type="GO" id="GO:0004519">
    <property type="term" value="F:endonuclease activity"/>
    <property type="evidence" value="ECO:0007669"/>
    <property type="project" value="UniProtKB-KW"/>
</dbReference>
<gene>
    <name evidence="3" type="ORF">GFB47_13775</name>
</gene>
<dbReference type="Pfam" id="PF03372">
    <property type="entry name" value="Exo_endo_phos"/>
    <property type="match status" value="1"/>
</dbReference>
<sequence length="308" mass="34962">MRNFTAPMLALVLSGFCGFFAPTVQANDLNVATWNLEWLTTKPSRSIPQSKRSSQDFARLNDKFVAIQADILAFQEVDSKAAIKKVVGPFYHIYLSDRSWSSNKSKQFSGVNQYTGLAISKKWKVSDPRDLIMSPNSKLRFGTYVVLKRIGEPNVHLLSVHLKQGCIGKKSRSKNCSQLSQQGKKLNQWMQTRLNNKEAFIVMGDFNHNLSFHGNSSKNDWLWLTLNKGIERQVELVTATTDAFCQVKSRNDPNELYRYPSLIDHIIISKPGRASQGKQVLFSREEALYHHLSDHCPVASTVDIRQID</sequence>
<feature type="signal peptide" evidence="1">
    <location>
        <begin position="1"/>
        <end position="26"/>
    </location>
</feature>
<keyword evidence="1" id="KW-0732">Signal</keyword>
<dbReference type="EMBL" id="CP045700">
    <property type="protein sequence ID" value="QGA66490.1"/>
    <property type="molecule type" value="Genomic_DNA"/>
</dbReference>
<dbReference type="RefSeq" id="WP_153448623.1">
    <property type="nucleotide sequence ID" value="NZ_CP045700.1"/>
</dbReference>
<feature type="domain" description="Endonuclease/exonuclease/phosphatase" evidence="2">
    <location>
        <begin position="32"/>
        <end position="295"/>
    </location>
</feature>
<keyword evidence="3" id="KW-0269">Exonuclease</keyword>
<evidence type="ECO:0000313" key="3">
    <source>
        <dbReference type="EMBL" id="QGA66490.1"/>
    </source>
</evidence>
<dbReference type="Proteomes" id="UP000348942">
    <property type="component" value="Chromosome 2"/>
</dbReference>
<dbReference type="Gene3D" id="3.60.10.10">
    <property type="entry name" value="Endonuclease/exonuclease/phosphatase"/>
    <property type="match status" value="1"/>
</dbReference>
<keyword evidence="3" id="KW-0378">Hydrolase</keyword>
<reference evidence="3 4" key="1">
    <citation type="submission" date="2019-10" db="EMBL/GenBank/DDBJ databases">
        <title>Vibrio sp. nov., isolated from Coralline algae surface.</title>
        <authorList>
            <person name="Geng Y."/>
            <person name="Zhang X."/>
        </authorList>
    </citation>
    <scope>NUCLEOTIDE SEQUENCE [LARGE SCALE GENOMIC DNA]</scope>
    <source>
        <strain evidence="3 4">SM1977</strain>
    </source>
</reference>
<keyword evidence="3" id="KW-0540">Nuclease</keyword>
<proteinExistence type="predicted"/>
<dbReference type="InterPro" id="IPR036691">
    <property type="entry name" value="Endo/exonu/phosph_ase_sf"/>
</dbReference>
<protein>
    <submittedName>
        <fullName evidence="3">Endonuclease/exonuclease/phosphatase family protein</fullName>
    </submittedName>
</protein>
<dbReference type="InterPro" id="IPR005135">
    <property type="entry name" value="Endo/exonuclease/phosphatase"/>
</dbReference>